<evidence type="ECO:0008006" key="4">
    <source>
        <dbReference type="Google" id="ProtNLM"/>
    </source>
</evidence>
<feature type="transmembrane region" description="Helical" evidence="1">
    <location>
        <begin position="446"/>
        <end position="467"/>
    </location>
</feature>
<keyword evidence="1" id="KW-0812">Transmembrane</keyword>
<feature type="transmembrane region" description="Helical" evidence="1">
    <location>
        <begin position="312"/>
        <end position="333"/>
    </location>
</feature>
<feature type="transmembrane region" description="Helical" evidence="1">
    <location>
        <begin position="378"/>
        <end position="398"/>
    </location>
</feature>
<dbReference type="EMBL" id="CP053708">
    <property type="protein sequence ID" value="QKE91072.1"/>
    <property type="molecule type" value="Genomic_DNA"/>
</dbReference>
<keyword evidence="1" id="KW-0472">Membrane</keyword>
<dbReference type="RefSeq" id="WP_171833405.1">
    <property type="nucleotide sequence ID" value="NZ_CP053708.1"/>
</dbReference>
<protein>
    <recommendedName>
        <fullName evidence="4">YfhO family protein</fullName>
    </recommendedName>
</protein>
<evidence type="ECO:0000313" key="2">
    <source>
        <dbReference type="EMBL" id="QKE91072.1"/>
    </source>
</evidence>
<keyword evidence="1" id="KW-1133">Transmembrane helix</keyword>
<feature type="transmembrane region" description="Helical" evidence="1">
    <location>
        <begin position="280"/>
        <end position="300"/>
    </location>
</feature>
<feature type="transmembrane region" description="Helical" evidence="1">
    <location>
        <begin position="199"/>
        <end position="228"/>
    </location>
</feature>
<feature type="transmembrane region" description="Helical" evidence="1">
    <location>
        <begin position="479"/>
        <end position="499"/>
    </location>
</feature>
<feature type="transmembrane region" description="Helical" evidence="1">
    <location>
        <begin position="12"/>
        <end position="33"/>
    </location>
</feature>
<organism evidence="2 3">
    <name type="scientific">Lichenicola cladoniae</name>
    <dbReference type="NCBI Taxonomy" id="1484109"/>
    <lineage>
        <taxon>Bacteria</taxon>
        <taxon>Pseudomonadati</taxon>
        <taxon>Pseudomonadota</taxon>
        <taxon>Alphaproteobacteria</taxon>
        <taxon>Acetobacterales</taxon>
        <taxon>Acetobacteraceae</taxon>
        <taxon>Lichenicola</taxon>
    </lineage>
</organism>
<dbReference type="PANTHER" id="PTHR38454:SF1">
    <property type="entry name" value="INTEGRAL MEMBRANE PROTEIN"/>
    <property type="match status" value="1"/>
</dbReference>
<feature type="transmembrane region" description="Helical" evidence="1">
    <location>
        <begin position="858"/>
        <end position="876"/>
    </location>
</feature>
<accession>A0A6M8HRV4</accession>
<gene>
    <name evidence="2" type="ORF">HN018_14375</name>
</gene>
<keyword evidence="3" id="KW-1185">Reference proteome</keyword>
<feature type="transmembrane region" description="Helical" evidence="1">
    <location>
        <begin position="410"/>
        <end position="434"/>
    </location>
</feature>
<dbReference type="PANTHER" id="PTHR38454">
    <property type="entry name" value="INTEGRAL MEMBRANE PROTEIN-RELATED"/>
    <property type="match status" value="1"/>
</dbReference>
<dbReference type="InterPro" id="IPR018580">
    <property type="entry name" value="Uncharacterised_YfhO"/>
</dbReference>
<dbReference type="AlphaFoldDB" id="A0A6M8HRV4"/>
<sequence>MTRIRGVTVCSIALIVVLPILVQLPALIGWLSANPLFRDAGLNIGQVSQIVPGFPGWIDPNAGATTQALGHLAAEDWLHGELPWWNPYAALGMPLAAEMQNSALFLPFVLLLHFADGLLYLKINLQILAGLSMLALLHEIGVGRRERLVGALLLEFCGAFAWFGHAPITPIAFLPLLVLGIERCARLSREGRPGGWPMIAIAIAGSIVAGFPETAFLDGLLALAIAAWRVVSAGSVRLALARRIIGGGIVGLMLSAPAWLPFAESLPVSYLGQNADLRGAHLMAASYALLLLPYLLGSLLYGPETIHASAEIWWHTGGYCDLAMVFVALVAITGTGGRQIGLRRVFAGWLALSLLKAAGMPVISQAFDLIPFIRQTLFHVYASPGWEFALCVLAALALDDLRSNAGPSRLRLGALATACVVATVVASLKAAPLMRELAARLPGYRLYPLLSAAWAAVAVAGLCFLLAPGRGTFGRRAASSLLVVNGIALFAIPVLSGTVGGNIDTGLMKFLQDRAGFERFYSMFIVAPNYGSYFRVASLNYTAVPVPVALTTRLARDLDPDMDMSGLLSDRLHNIGRETADPASEQINAATAIARLERLGVGYLVMPRGFDPLVETMSVQAIPGALMPQSLATVTTMTGSLSTGLTGNADIQQVGIVVGTYGGHPRGLLTVTVCAGGTCSTGQADLAGAVDNKPLWVVLARPLETRSGDRIDYRIVPGPLTGPVAVWTVPIGPGNQPASSGIPPGHAAFVLLRYRARVAGLELVYRDALADIVRLPDPAPYLATEQGRCVFQVQSRQDLTATCTGTDRLIRRELFFPGWSAAISGRDVGVDRFDDSFQSIPLPAGRSRIRFSYAPPNIGWAWAAMLLGFAAFALPMRRRT</sequence>
<evidence type="ECO:0000313" key="3">
    <source>
        <dbReference type="Proteomes" id="UP000500767"/>
    </source>
</evidence>
<feature type="transmembrane region" description="Helical" evidence="1">
    <location>
        <begin position="160"/>
        <end position="179"/>
    </location>
</feature>
<feature type="transmembrane region" description="Helical" evidence="1">
    <location>
        <begin position="345"/>
        <end position="366"/>
    </location>
</feature>
<dbReference type="Proteomes" id="UP000500767">
    <property type="component" value="Chromosome"/>
</dbReference>
<feature type="transmembrane region" description="Helical" evidence="1">
    <location>
        <begin position="88"/>
        <end position="112"/>
    </location>
</feature>
<dbReference type="KEGG" id="lck:HN018_14375"/>
<feature type="transmembrane region" description="Helical" evidence="1">
    <location>
        <begin position="119"/>
        <end position="140"/>
    </location>
</feature>
<name>A0A6M8HRV4_9PROT</name>
<feature type="transmembrane region" description="Helical" evidence="1">
    <location>
        <begin position="240"/>
        <end position="260"/>
    </location>
</feature>
<evidence type="ECO:0000256" key="1">
    <source>
        <dbReference type="SAM" id="Phobius"/>
    </source>
</evidence>
<proteinExistence type="predicted"/>
<reference evidence="2 3" key="1">
    <citation type="journal article" date="2014" name="World J. Microbiol. Biotechnol.">
        <title>Biodiversity and physiological characteristics of Antarctic and Arctic lichens-associated bacteria.</title>
        <authorList>
            <person name="Lee Y.M."/>
            <person name="Kim E.H."/>
            <person name="Lee H.K."/>
            <person name="Hong S.G."/>
        </authorList>
    </citation>
    <scope>NUCLEOTIDE SEQUENCE [LARGE SCALE GENOMIC DNA]</scope>
    <source>
        <strain evidence="2 3">PAMC 26569</strain>
    </source>
</reference>